<evidence type="ECO:0000256" key="1">
    <source>
        <dbReference type="SAM" id="Phobius"/>
    </source>
</evidence>
<gene>
    <name evidence="2" type="ORF">HMPREF0519_1884</name>
</gene>
<dbReference type="AlphaFoldDB" id="C0XKX3"/>
<sequence>SLILASVQMKRDFLITISCIPFFLMVSDGFVKNISPIFSYLVTRCLHD</sequence>
<keyword evidence="1" id="KW-0472">Membrane</keyword>
<proteinExistence type="predicted"/>
<feature type="non-terminal residue" evidence="2">
    <location>
        <position position="1"/>
    </location>
</feature>
<keyword evidence="1" id="KW-1133">Transmembrane helix</keyword>
<organism evidence="2 3">
    <name type="scientific">Lentilactobacillus hilgardii (strain ATCC 8290 / DSM 20176 / CCUG 30140 / JCM 1155 / KCTC 3500 / NBRC 15886 / NCIMB 8040 / NRRL B-1843 / 9)</name>
    <dbReference type="NCBI Taxonomy" id="1423757"/>
    <lineage>
        <taxon>Bacteria</taxon>
        <taxon>Bacillati</taxon>
        <taxon>Bacillota</taxon>
        <taxon>Bacilli</taxon>
        <taxon>Lactobacillales</taxon>
        <taxon>Lactobacillaceae</taxon>
        <taxon>Lentilactobacillus</taxon>
    </lineage>
</organism>
<keyword evidence="1" id="KW-0812">Transmembrane</keyword>
<keyword evidence="3" id="KW-1185">Reference proteome</keyword>
<feature type="transmembrane region" description="Helical" evidence="1">
    <location>
        <begin position="12"/>
        <end position="31"/>
    </location>
</feature>
<protein>
    <submittedName>
        <fullName evidence="2">Uncharacterized protein</fullName>
    </submittedName>
</protein>
<dbReference type="HOGENOM" id="CLU_3146274_0_0_9"/>
<evidence type="ECO:0000313" key="2">
    <source>
        <dbReference type="EMBL" id="EEI23974.1"/>
    </source>
</evidence>
<accession>C0XKX3</accession>
<dbReference type="Proteomes" id="UP000003752">
    <property type="component" value="Unassembled WGS sequence"/>
</dbReference>
<comment type="caution">
    <text evidence="2">The sequence shown here is derived from an EMBL/GenBank/DDBJ whole genome shotgun (WGS) entry which is preliminary data.</text>
</comment>
<dbReference type="EMBL" id="ACGP01000172">
    <property type="protein sequence ID" value="EEI23974.1"/>
    <property type="molecule type" value="Genomic_DNA"/>
</dbReference>
<evidence type="ECO:0000313" key="3">
    <source>
        <dbReference type="Proteomes" id="UP000003752"/>
    </source>
</evidence>
<name>C0XKX3_LENH9</name>
<reference evidence="2 3" key="1">
    <citation type="submission" date="2009-01" db="EMBL/GenBank/DDBJ databases">
        <authorList>
            <person name="Qin X."/>
            <person name="Bachman B."/>
            <person name="Battles P."/>
            <person name="Bell A."/>
            <person name="Bess C."/>
            <person name="Bickham C."/>
            <person name="Chaboub L."/>
            <person name="Chen D."/>
            <person name="Coyle M."/>
            <person name="Deiros D.R."/>
            <person name="Dinh H."/>
            <person name="Forbes L."/>
            <person name="Fowler G."/>
            <person name="Francisco L."/>
            <person name="Fu Q."/>
            <person name="Gubbala S."/>
            <person name="Hale W."/>
            <person name="Han Y."/>
            <person name="Hemphill L."/>
            <person name="Highlander S.K."/>
            <person name="Hirani K."/>
            <person name="Hogues M."/>
            <person name="Jackson L."/>
            <person name="Jakkamsetti A."/>
            <person name="Javaid M."/>
            <person name="Jiang H."/>
            <person name="Korchina V."/>
            <person name="Kovar C."/>
            <person name="Lara F."/>
            <person name="Lee S."/>
            <person name="Mata R."/>
            <person name="Mathew T."/>
            <person name="Moen C."/>
            <person name="Morales K."/>
            <person name="Munidasa M."/>
            <person name="Nazareth L."/>
            <person name="Ngo R."/>
            <person name="Nguyen L."/>
            <person name="Okwuonu G."/>
            <person name="Ongeri F."/>
            <person name="Patil S."/>
            <person name="Petrosino J."/>
            <person name="Pham C."/>
            <person name="Pham P."/>
            <person name="Pu L.-L."/>
            <person name="Puazo M."/>
            <person name="Raj R."/>
            <person name="Reid J."/>
            <person name="Rouhana J."/>
            <person name="Saada N."/>
            <person name="Shang Y."/>
            <person name="Simmons D."/>
            <person name="Thornton R."/>
            <person name="Warren J."/>
            <person name="Weissenberger G."/>
            <person name="Zhang J."/>
            <person name="Zhang L."/>
            <person name="Zhou C."/>
            <person name="Zhu D."/>
            <person name="Muzny D."/>
            <person name="Worley K."/>
            <person name="Gibbs R."/>
        </authorList>
    </citation>
    <scope>NUCLEOTIDE SEQUENCE [LARGE SCALE GENOMIC DNA]</scope>
    <source>
        <strain evidence="3">ATCC 8290 / DSM 20176 / CCUG 30140 / JCM 1155 / KCTC 3500 / NBRC 15886 / NCIMB 8040 / NRRL B-1843 / 9</strain>
    </source>
</reference>